<protein>
    <submittedName>
        <fullName evidence="2">Type 1 glutamine amidotransferase</fullName>
    </submittedName>
</protein>
<feature type="domain" description="Glutamine amidotransferase" evidence="1">
    <location>
        <begin position="31"/>
        <end position="188"/>
    </location>
</feature>
<reference evidence="2" key="1">
    <citation type="submission" date="2021-12" db="EMBL/GenBank/DDBJ databases">
        <authorList>
            <person name="Lee J.-H."/>
            <person name="Kim S.-B."/>
        </authorList>
    </citation>
    <scope>NUCLEOTIDE SEQUENCE</scope>
    <source>
        <strain evidence="2">NR30</strain>
    </source>
</reference>
<name>A0A9Q3VWH1_9ACTN</name>
<sequence length="273" mass="29408">MNSRTHFHRPPRIAVLQHAGWEKPGTFGRLLAERGATLVPVRVDEGALPPPPSSVHGILAMGGPMSVNDPLPWLAPEKDYIRTAVRLGVPFFGVCLGAQLLAAACGATVRPADPHYGMHQVRLEPGAFDDPLFGGLSRNLPVFQWHGENFDRPAGATALAGSPGCPYEAIRVGASAYGVQFHLELDPRLLAEWLAIPGCASELIDRCGADAPHRMTEDLLKTAVRMERYARRIFGGWADLVAQRAESRSGRFNSARLSAVPGVRTTGGSPLRT</sequence>
<dbReference type="InterPro" id="IPR029062">
    <property type="entry name" value="Class_I_gatase-like"/>
</dbReference>
<proteinExistence type="predicted"/>
<dbReference type="InterPro" id="IPR044992">
    <property type="entry name" value="ChyE-like"/>
</dbReference>
<organism evidence="2 3">
    <name type="scientific">Streptomyces guryensis</name>
    <dbReference type="NCBI Taxonomy" id="2886947"/>
    <lineage>
        <taxon>Bacteria</taxon>
        <taxon>Bacillati</taxon>
        <taxon>Actinomycetota</taxon>
        <taxon>Actinomycetes</taxon>
        <taxon>Kitasatosporales</taxon>
        <taxon>Streptomycetaceae</taxon>
        <taxon>Streptomyces</taxon>
    </lineage>
</organism>
<dbReference type="InterPro" id="IPR017926">
    <property type="entry name" value="GATASE"/>
</dbReference>
<dbReference type="Proteomes" id="UP001108029">
    <property type="component" value="Unassembled WGS sequence"/>
</dbReference>
<evidence type="ECO:0000313" key="3">
    <source>
        <dbReference type="Proteomes" id="UP001108029"/>
    </source>
</evidence>
<gene>
    <name evidence="2" type="ORF">LJ657_35980</name>
</gene>
<dbReference type="PROSITE" id="PS51273">
    <property type="entry name" value="GATASE_TYPE_1"/>
    <property type="match status" value="1"/>
</dbReference>
<dbReference type="EMBL" id="JAJSBI010000024">
    <property type="protein sequence ID" value="MCD9878914.1"/>
    <property type="molecule type" value="Genomic_DNA"/>
</dbReference>
<dbReference type="SUPFAM" id="SSF52317">
    <property type="entry name" value="Class I glutamine amidotransferase-like"/>
    <property type="match status" value="1"/>
</dbReference>
<dbReference type="Pfam" id="PF00117">
    <property type="entry name" value="GATase"/>
    <property type="match status" value="1"/>
</dbReference>
<dbReference type="GO" id="GO:0005829">
    <property type="term" value="C:cytosol"/>
    <property type="evidence" value="ECO:0007669"/>
    <property type="project" value="TreeGrafter"/>
</dbReference>
<accession>A0A9Q3VWH1</accession>
<comment type="caution">
    <text evidence="2">The sequence shown here is derived from an EMBL/GenBank/DDBJ whole genome shotgun (WGS) entry which is preliminary data.</text>
</comment>
<dbReference type="CDD" id="cd01741">
    <property type="entry name" value="GATase1_1"/>
    <property type="match status" value="1"/>
</dbReference>
<dbReference type="RefSeq" id="WP_232653156.1">
    <property type="nucleotide sequence ID" value="NZ_JAJSBI010000024.1"/>
</dbReference>
<dbReference type="Gene3D" id="3.40.50.880">
    <property type="match status" value="1"/>
</dbReference>
<dbReference type="PANTHER" id="PTHR42695:SF5">
    <property type="entry name" value="GLUTAMINE AMIDOTRANSFERASE YLR126C-RELATED"/>
    <property type="match status" value="1"/>
</dbReference>
<evidence type="ECO:0000313" key="2">
    <source>
        <dbReference type="EMBL" id="MCD9878914.1"/>
    </source>
</evidence>
<evidence type="ECO:0000259" key="1">
    <source>
        <dbReference type="Pfam" id="PF00117"/>
    </source>
</evidence>
<keyword evidence="3" id="KW-1185">Reference proteome</keyword>
<keyword evidence="2" id="KW-0315">Glutamine amidotransferase</keyword>
<dbReference type="PANTHER" id="PTHR42695">
    <property type="entry name" value="GLUTAMINE AMIDOTRANSFERASE YLR126C-RELATED"/>
    <property type="match status" value="1"/>
</dbReference>
<dbReference type="AlphaFoldDB" id="A0A9Q3VWH1"/>